<dbReference type="Proteomes" id="UP000031802">
    <property type="component" value="Unassembled WGS sequence"/>
</dbReference>
<dbReference type="EMBL" id="JJMU01000013">
    <property type="protein sequence ID" value="KGE15364.1"/>
    <property type="molecule type" value="Genomic_DNA"/>
</dbReference>
<dbReference type="Gene3D" id="1.10.1660.10">
    <property type="match status" value="1"/>
</dbReference>
<accession>A0A0B8T9F3</accession>
<comment type="caution">
    <text evidence="1">The sequence shown here is derived from an EMBL/GenBank/DDBJ whole genome shotgun (WGS) entry which is preliminary data.</text>
</comment>
<reference evidence="1 2" key="2">
    <citation type="journal article" date="2015" name="PLoS ONE">
        <title>Whole-Genome Optical Mapping and Finished Genome Sequence of Sphingobacterium deserti sp. nov., a New Species Isolated from the Western Desert of China.</title>
        <authorList>
            <person name="Teng C."/>
            <person name="Zhou Z."/>
            <person name="Molnar I."/>
            <person name="Li X."/>
            <person name="Tang R."/>
            <person name="Chen M."/>
            <person name="Wang L."/>
            <person name="Su S."/>
            <person name="Zhang W."/>
            <person name="Lin M."/>
        </authorList>
    </citation>
    <scope>NUCLEOTIDE SEQUENCE [LARGE SCALE GENOMIC DNA]</scope>
    <source>
        <strain evidence="2">ACCC05744</strain>
    </source>
</reference>
<dbReference type="STRING" id="1229276.DI53_0846"/>
<dbReference type="RefSeq" id="WP_037495738.1">
    <property type="nucleotide sequence ID" value="NZ_JJMU01000013.1"/>
</dbReference>
<sequence>MERTWIKIYDVCTSHQIEIQFIRDLSYSGLIQLITEKDIEFIDEEQLLLLEQFASWHYELELNMQGIEVASHLLSKIQQLQSEIEQLKSS</sequence>
<protein>
    <recommendedName>
        <fullName evidence="3">MerR family transcriptional regulator</fullName>
    </recommendedName>
</protein>
<gene>
    <name evidence="1" type="ORF">DI53_0846</name>
</gene>
<dbReference type="PATRIC" id="fig|1229276.3.peg.871"/>
<evidence type="ECO:0000313" key="2">
    <source>
        <dbReference type="Proteomes" id="UP000031802"/>
    </source>
</evidence>
<reference evidence="2" key="1">
    <citation type="submission" date="2014-04" db="EMBL/GenBank/DDBJ databases">
        <title>Whole-Genome optical mapping and complete genome sequence of Sphingobacterium deserti sp. nov., a new spaces isolated from desert in the west of China.</title>
        <authorList>
            <person name="Teng C."/>
            <person name="Zhou Z."/>
            <person name="Li X."/>
            <person name="Chen M."/>
            <person name="Lin M."/>
            <person name="Wang L."/>
            <person name="Su S."/>
            <person name="Zhang C."/>
            <person name="Zhang W."/>
        </authorList>
    </citation>
    <scope>NUCLEOTIDE SEQUENCE [LARGE SCALE GENOMIC DNA]</scope>
    <source>
        <strain evidence="2">ACCC05744</strain>
    </source>
</reference>
<dbReference type="Pfam" id="PF13591">
    <property type="entry name" value="MerR_2"/>
    <property type="match status" value="1"/>
</dbReference>
<evidence type="ECO:0000313" key="1">
    <source>
        <dbReference type="EMBL" id="KGE15364.1"/>
    </source>
</evidence>
<dbReference type="AlphaFoldDB" id="A0A0B8T9F3"/>
<proteinExistence type="predicted"/>
<evidence type="ECO:0008006" key="3">
    <source>
        <dbReference type="Google" id="ProtNLM"/>
    </source>
</evidence>
<name>A0A0B8T9F3_9SPHI</name>
<organism evidence="1 2">
    <name type="scientific">Sphingobacterium deserti</name>
    <dbReference type="NCBI Taxonomy" id="1229276"/>
    <lineage>
        <taxon>Bacteria</taxon>
        <taxon>Pseudomonadati</taxon>
        <taxon>Bacteroidota</taxon>
        <taxon>Sphingobacteriia</taxon>
        <taxon>Sphingobacteriales</taxon>
        <taxon>Sphingobacteriaceae</taxon>
        <taxon>Sphingobacterium</taxon>
    </lineage>
</organism>
<keyword evidence="2" id="KW-1185">Reference proteome</keyword>
<dbReference type="OrthoDB" id="1494789at2"/>